<dbReference type="Proteomes" id="UP000651057">
    <property type="component" value="Unassembled WGS sequence"/>
</dbReference>
<dbReference type="Gene3D" id="1.10.10.2830">
    <property type="match status" value="1"/>
</dbReference>
<dbReference type="InterPro" id="IPR036086">
    <property type="entry name" value="ParB/Sulfiredoxin_sf"/>
</dbReference>
<keyword evidence="7" id="KW-1185">Reference proteome</keyword>
<proteinExistence type="inferred from homology"/>
<comment type="caution">
    <text evidence="6">The sequence shown here is derived from an EMBL/GenBank/DDBJ whole genome shotgun (WGS) entry which is preliminary data.</text>
</comment>
<dbReference type="CDD" id="cd16393">
    <property type="entry name" value="SPO0J_N"/>
    <property type="match status" value="1"/>
</dbReference>
<comment type="similarity">
    <text evidence="1">Belongs to the ParB family.</text>
</comment>
<reference evidence="6" key="1">
    <citation type="submission" date="2021-01" db="EMBL/GenBank/DDBJ databases">
        <authorList>
            <person name="Zhong Y.L."/>
        </authorList>
    </citation>
    <scope>NUCLEOTIDE SEQUENCE</scope>
    <source>
        <strain evidence="6">KCTC 23302</strain>
    </source>
</reference>
<dbReference type="FunFam" id="3.90.1530.30:FF:000001">
    <property type="entry name" value="Chromosome partitioning protein ParB"/>
    <property type="match status" value="1"/>
</dbReference>
<dbReference type="PANTHER" id="PTHR33375:SF1">
    <property type="entry name" value="CHROMOSOME-PARTITIONING PROTEIN PARB-RELATED"/>
    <property type="match status" value="1"/>
</dbReference>
<keyword evidence="2" id="KW-0159">Chromosome partition</keyword>
<sequence length="564" mass="65533">MTKLSVQHLKLDKIKPDENQPRKSFDQDHLNGLAESIDKHGVIQPITVRAIEDGYMIVAGERRYRACKQLGKKTIPAIVRQIKDNDILEIQIIENLQRQDVEPIEEAEAIAYLGSKHKPEEISKRIGRSLNFVYQRIKLGELIDGFKPYIRNKQLSLGIAIKAAAYPKEEQESFLEQIGDDFSEWQLRQLVDNQACNLQKAPFPLDDETLHPTAGACSLCPFNTANQGNLFGEDKQVCTKGSCFQTKKNLVLTRLLTKAKSEDILFIPDIRRYNMNTEKAQAIFKVMEQHGFTIYLEGDVHLVEKPIEPSLEEIRAENSYRDLTEEELQELYEEEVQYYRDEQQDYNEAMNKGYKKAMYFHSYTYQCVEALALLDDADGEQETTVSVESKKMDECTPKEKIIKIKQREERKKQIQNNKLFEEISNNVKESDYVSSAEELTKEELVAFCLSALSHNVQYYDKEKHFAKTFPNQKNQNTENFIKKCVKDFNMATFNKIIRYMILNQLHFGEQNHTNNNVNQSFYLAIQHFMGEEISNIETTYQIEEAKREERIAQRIAELEETPVV</sequence>
<dbReference type="InterPro" id="IPR003115">
    <property type="entry name" value="ParB_N"/>
</dbReference>
<feature type="domain" description="ParB-like N-terminal" evidence="5">
    <location>
        <begin position="7"/>
        <end position="96"/>
    </location>
</feature>
<dbReference type="AlphaFoldDB" id="A0A936ZVB4"/>
<evidence type="ECO:0000313" key="7">
    <source>
        <dbReference type="Proteomes" id="UP000651057"/>
    </source>
</evidence>
<name>A0A936ZVB4_9FLAO</name>
<evidence type="ECO:0000259" key="5">
    <source>
        <dbReference type="SMART" id="SM00470"/>
    </source>
</evidence>
<evidence type="ECO:0000256" key="2">
    <source>
        <dbReference type="ARBA" id="ARBA00022829"/>
    </source>
</evidence>
<dbReference type="NCBIfam" id="TIGR00180">
    <property type="entry name" value="parB_part"/>
    <property type="match status" value="1"/>
</dbReference>
<dbReference type="SMART" id="SM00470">
    <property type="entry name" value="ParB"/>
    <property type="match status" value="1"/>
</dbReference>
<accession>A0A936ZVB4</accession>
<dbReference type="GO" id="GO:0045881">
    <property type="term" value="P:positive regulation of sporulation resulting in formation of a cellular spore"/>
    <property type="evidence" value="ECO:0007669"/>
    <property type="project" value="TreeGrafter"/>
</dbReference>
<evidence type="ECO:0000256" key="4">
    <source>
        <dbReference type="SAM" id="MobiDB-lite"/>
    </source>
</evidence>
<dbReference type="GO" id="GO:0007059">
    <property type="term" value="P:chromosome segregation"/>
    <property type="evidence" value="ECO:0007669"/>
    <property type="project" value="UniProtKB-KW"/>
</dbReference>
<feature type="region of interest" description="Disordered" evidence="4">
    <location>
        <begin position="1"/>
        <end position="26"/>
    </location>
</feature>
<organism evidence="6 7">
    <name type="scientific">Aquimarina mytili</name>
    <dbReference type="NCBI Taxonomy" id="874423"/>
    <lineage>
        <taxon>Bacteria</taxon>
        <taxon>Pseudomonadati</taxon>
        <taxon>Bacteroidota</taxon>
        <taxon>Flavobacteriia</taxon>
        <taxon>Flavobacteriales</taxon>
        <taxon>Flavobacteriaceae</taxon>
        <taxon>Aquimarina</taxon>
    </lineage>
</organism>
<gene>
    <name evidence="6" type="ORF">JJQ60_21195</name>
</gene>
<dbReference type="RefSeq" id="WP_201924595.1">
    <property type="nucleotide sequence ID" value="NZ_BAABAX010000013.1"/>
</dbReference>
<dbReference type="InterPro" id="IPR041468">
    <property type="entry name" value="HTH_ParB/Spo0J"/>
</dbReference>
<dbReference type="Pfam" id="PF17762">
    <property type="entry name" value="HTH_ParB"/>
    <property type="match status" value="1"/>
</dbReference>
<dbReference type="InterPro" id="IPR050336">
    <property type="entry name" value="Chromosome_partition/occlusion"/>
</dbReference>
<feature type="compositionally biased region" description="Basic and acidic residues" evidence="4">
    <location>
        <begin position="9"/>
        <end position="26"/>
    </location>
</feature>
<dbReference type="Gene3D" id="3.90.1530.30">
    <property type="match status" value="1"/>
</dbReference>
<evidence type="ECO:0000256" key="1">
    <source>
        <dbReference type="ARBA" id="ARBA00006295"/>
    </source>
</evidence>
<dbReference type="PANTHER" id="PTHR33375">
    <property type="entry name" value="CHROMOSOME-PARTITIONING PROTEIN PARB-RELATED"/>
    <property type="match status" value="1"/>
</dbReference>
<dbReference type="EMBL" id="JAERQJ010000017">
    <property type="protein sequence ID" value="MBL0686057.1"/>
    <property type="molecule type" value="Genomic_DNA"/>
</dbReference>
<dbReference type="Pfam" id="PF02195">
    <property type="entry name" value="ParB_N"/>
    <property type="match status" value="1"/>
</dbReference>
<dbReference type="InterPro" id="IPR004437">
    <property type="entry name" value="ParB/RepB/Spo0J"/>
</dbReference>
<dbReference type="SUPFAM" id="SSF110849">
    <property type="entry name" value="ParB/Sulfiredoxin"/>
    <property type="match status" value="1"/>
</dbReference>
<keyword evidence="3" id="KW-0238">DNA-binding</keyword>
<dbReference type="GO" id="GO:0003677">
    <property type="term" value="F:DNA binding"/>
    <property type="evidence" value="ECO:0007669"/>
    <property type="project" value="UniProtKB-KW"/>
</dbReference>
<protein>
    <submittedName>
        <fullName evidence="6">ParB/RepB/Spo0J family partition protein</fullName>
    </submittedName>
</protein>
<evidence type="ECO:0000313" key="6">
    <source>
        <dbReference type="EMBL" id="MBL0686057.1"/>
    </source>
</evidence>
<dbReference type="GO" id="GO:0005694">
    <property type="term" value="C:chromosome"/>
    <property type="evidence" value="ECO:0007669"/>
    <property type="project" value="TreeGrafter"/>
</dbReference>
<evidence type="ECO:0000256" key="3">
    <source>
        <dbReference type="ARBA" id="ARBA00023125"/>
    </source>
</evidence>